<organism evidence="2 3">
    <name type="scientific">Paractinoplanes brasiliensis</name>
    <dbReference type="NCBI Taxonomy" id="52695"/>
    <lineage>
        <taxon>Bacteria</taxon>
        <taxon>Bacillati</taxon>
        <taxon>Actinomycetota</taxon>
        <taxon>Actinomycetes</taxon>
        <taxon>Micromonosporales</taxon>
        <taxon>Micromonosporaceae</taxon>
        <taxon>Paractinoplanes</taxon>
    </lineage>
</organism>
<accession>A0A4R6JT02</accession>
<evidence type="ECO:0000313" key="2">
    <source>
        <dbReference type="EMBL" id="TDO38551.1"/>
    </source>
</evidence>
<proteinExistence type="predicted"/>
<dbReference type="EMBL" id="SNWR01000001">
    <property type="protein sequence ID" value="TDO38551.1"/>
    <property type="molecule type" value="Genomic_DNA"/>
</dbReference>
<name>A0A4R6JT02_9ACTN</name>
<feature type="domain" description="DUF397" evidence="1">
    <location>
        <begin position="18"/>
        <end position="70"/>
    </location>
</feature>
<dbReference type="InterPro" id="IPR007278">
    <property type="entry name" value="DUF397"/>
</dbReference>
<dbReference type="Proteomes" id="UP000294901">
    <property type="component" value="Unassembled WGS sequence"/>
</dbReference>
<sequence length="79" mass="8356">MELHFILGRGHTMQDATLTWRKSTRSGAAGHCVEVANVPSTVLVRDSKDAAGPMLAFGDADWAGFIAGVRAGEFDRPGA</sequence>
<comment type="caution">
    <text evidence="2">The sequence shown here is derived from an EMBL/GenBank/DDBJ whole genome shotgun (WGS) entry which is preliminary data.</text>
</comment>
<protein>
    <submittedName>
        <fullName evidence="2">Uncharacterized protein DUF397</fullName>
    </submittedName>
</protein>
<evidence type="ECO:0000313" key="3">
    <source>
        <dbReference type="Proteomes" id="UP000294901"/>
    </source>
</evidence>
<evidence type="ECO:0000259" key="1">
    <source>
        <dbReference type="Pfam" id="PF04149"/>
    </source>
</evidence>
<keyword evidence="3" id="KW-1185">Reference proteome</keyword>
<dbReference type="AlphaFoldDB" id="A0A4R6JT02"/>
<dbReference type="Pfam" id="PF04149">
    <property type="entry name" value="DUF397"/>
    <property type="match status" value="1"/>
</dbReference>
<gene>
    <name evidence="2" type="ORF">C8E87_2209</name>
</gene>
<reference evidence="2 3" key="1">
    <citation type="submission" date="2019-03" db="EMBL/GenBank/DDBJ databases">
        <title>Sequencing the genomes of 1000 actinobacteria strains.</title>
        <authorList>
            <person name="Klenk H.-P."/>
        </authorList>
    </citation>
    <scope>NUCLEOTIDE SEQUENCE [LARGE SCALE GENOMIC DNA]</scope>
    <source>
        <strain evidence="2 3">DSM 43805</strain>
    </source>
</reference>